<gene>
    <name evidence="2" type="ORF">DPMN_176699</name>
</gene>
<dbReference type="EMBL" id="JAIWYP010000009">
    <property type="protein sequence ID" value="KAH3775298.1"/>
    <property type="molecule type" value="Genomic_DNA"/>
</dbReference>
<dbReference type="Proteomes" id="UP000828390">
    <property type="component" value="Unassembled WGS sequence"/>
</dbReference>
<evidence type="ECO:0000313" key="3">
    <source>
        <dbReference type="Proteomes" id="UP000828390"/>
    </source>
</evidence>
<proteinExistence type="predicted"/>
<feature type="compositionally biased region" description="Polar residues" evidence="1">
    <location>
        <begin position="33"/>
        <end position="55"/>
    </location>
</feature>
<dbReference type="AlphaFoldDB" id="A0A9D4E8V5"/>
<feature type="compositionally biased region" description="Basic and acidic residues" evidence="1">
    <location>
        <begin position="8"/>
        <end position="18"/>
    </location>
</feature>
<sequence>MVLSSLRKHSEQTSRQDAHQTSLPAGYDRRSGTHTQHTSLSHCESPASGCNGSTLKTRRNHFKHAMNSVSDQRDESAERLVPPEHSCRGTSRTPCVVTGFNVRRVSSKQK</sequence>
<organism evidence="2 3">
    <name type="scientific">Dreissena polymorpha</name>
    <name type="common">Zebra mussel</name>
    <name type="synonym">Mytilus polymorpha</name>
    <dbReference type="NCBI Taxonomy" id="45954"/>
    <lineage>
        <taxon>Eukaryota</taxon>
        <taxon>Metazoa</taxon>
        <taxon>Spiralia</taxon>
        <taxon>Lophotrochozoa</taxon>
        <taxon>Mollusca</taxon>
        <taxon>Bivalvia</taxon>
        <taxon>Autobranchia</taxon>
        <taxon>Heteroconchia</taxon>
        <taxon>Euheterodonta</taxon>
        <taxon>Imparidentia</taxon>
        <taxon>Neoheterodontei</taxon>
        <taxon>Myida</taxon>
        <taxon>Dreissenoidea</taxon>
        <taxon>Dreissenidae</taxon>
        <taxon>Dreissena</taxon>
    </lineage>
</organism>
<feature type="region of interest" description="Disordered" evidence="1">
    <location>
        <begin position="1"/>
        <end position="92"/>
    </location>
</feature>
<evidence type="ECO:0000313" key="2">
    <source>
        <dbReference type="EMBL" id="KAH3775298.1"/>
    </source>
</evidence>
<accession>A0A9D4E8V5</accession>
<evidence type="ECO:0000256" key="1">
    <source>
        <dbReference type="SAM" id="MobiDB-lite"/>
    </source>
</evidence>
<keyword evidence="3" id="KW-1185">Reference proteome</keyword>
<comment type="caution">
    <text evidence="2">The sequence shown here is derived from an EMBL/GenBank/DDBJ whole genome shotgun (WGS) entry which is preliminary data.</text>
</comment>
<name>A0A9D4E8V5_DREPO</name>
<reference evidence="2" key="1">
    <citation type="journal article" date="2019" name="bioRxiv">
        <title>The Genome of the Zebra Mussel, Dreissena polymorpha: A Resource for Invasive Species Research.</title>
        <authorList>
            <person name="McCartney M.A."/>
            <person name="Auch B."/>
            <person name="Kono T."/>
            <person name="Mallez S."/>
            <person name="Zhang Y."/>
            <person name="Obille A."/>
            <person name="Becker A."/>
            <person name="Abrahante J.E."/>
            <person name="Garbe J."/>
            <person name="Badalamenti J.P."/>
            <person name="Herman A."/>
            <person name="Mangelson H."/>
            <person name="Liachko I."/>
            <person name="Sullivan S."/>
            <person name="Sone E.D."/>
            <person name="Koren S."/>
            <person name="Silverstein K.A.T."/>
            <person name="Beckman K.B."/>
            <person name="Gohl D.M."/>
        </authorList>
    </citation>
    <scope>NUCLEOTIDE SEQUENCE</scope>
    <source>
        <strain evidence="2">Duluth1</strain>
        <tissue evidence="2">Whole animal</tissue>
    </source>
</reference>
<reference evidence="2" key="2">
    <citation type="submission" date="2020-11" db="EMBL/GenBank/DDBJ databases">
        <authorList>
            <person name="McCartney M.A."/>
            <person name="Auch B."/>
            <person name="Kono T."/>
            <person name="Mallez S."/>
            <person name="Becker A."/>
            <person name="Gohl D.M."/>
            <person name="Silverstein K.A.T."/>
            <person name="Koren S."/>
            <person name="Bechman K.B."/>
            <person name="Herman A."/>
            <person name="Abrahante J.E."/>
            <person name="Garbe J."/>
        </authorList>
    </citation>
    <scope>NUCLEOTIDE SEQUENCE</scope>
    <source>
        <strain evidence="2">Duluth1</strain>
        <tissue evidence="2">Whole animal</tissue>
    </source>
</reference>
<protein>
    <submittedName>
        <fullName evidence="2">Uncharacterized protein</fullName>
    </submittedName>
</protein>
<feature type="compositionally biased region" description="Basic and acidic residues" evidence="1">
    <location>
        <begin position="71"/>
        <end position="87"/>
    </location>
</feature>